<dbReference type="GO" id="GO:0080043">
    <property type="term" value="F:quercetin 3-O-glucosyltransferase activity"/>
    <property type="evidence" value="ECO:0007669"/>
    <property type="project" value="TreeGrafter"/>
</dbReference>
<keyword evidence="4" id="KW-0284">Flavonoid biosynthesis</keyword>
<dbReference type="PANTHER" id="PTHR11926:SF774">
    <property type="entry name" value="UDP-GLYCOSYLTRANSFERASE 85A1-RELATED"/>
    <property type="match status" value="1"/>
</dbReference>
<dbReference type="PROSITE" id="PS00375">
    <property type="entry name" value="UDPGT"/>
    <property type="match status" value="1"/>
</dbReference>
<gene>
    <name evidence="7" type="ORF">RHGRI_021564</name>
</gene>
<dbReference type="InterPro" id="IPR035595">
    <property type="entry name" value="UDP_glycos_trans_CS"/>
</dbReference>
<dbReference type="FunFam" id="3.40.50.2000:FF:000065">
    <property type="entry name" value="Glycosyltransferase"/>
    <property type="match status" value="1"/>
</dbReference>
<dbReference type="Pfam" id="PF00201">
    <property type="entry name" value="UDPGT"/>
    <property type="match status" value="1"/>
</dbReference>
<evidence type="ECO:0000256" key="5">
    <source>
        <dbReference type="RuleBase" id="RU003718"/>
    </source>
</evidence>
<dbReference type="Gene3D" id="3.40.50.2000">
    <property type="entry name" value="Glycogen Phosphorylase B"/>
    <property type="match status" value="2"/>
</dbReference>
<keyword evidence="2 5" id="KW-0328">Glycosyltransferase</keyword>
<reference evidence="7" key="1">
    <citation type="submission" date="2020-08" db="EMBL/GenBank/DDBJ databases">
        <title>Plant Genome Project.</title>
        <authorList>
            <person name="Zhang R.-G."/>
        </authorList>
    </citation>
    <scope>NUCLEOTIDE SEQUENCE</scope>
    <source>
        <strain evidence="7">WSP0</strain>
        <tissue evidence="7">Leaf</tissue>
    </source>
</reference>
<evidence type="ECO:0000256" key="3">
    <source>
        <dbReference type="ARBA" id="ARBA00022679"/>
    </source>
</evidence>
<evidence type="ECO:0000313" key="7">
    <source>
        <dbReference type="EMBL" id="KAG5541771.1"/>
    </source>
</evidence>
<dbReference type="GO" id="GO:0080044">
    <property type="term" value="F:quercetin 7-O-glucosyltransferase activity"/>
    <property type="evidence" value="ECO:0007669"/>
    <property type="project" value="TreeGrafter"/>
</dbReference>
<dbReference type="GO" id="GO:0016138">
    <property type="term" value="P:glycoside biosynthetic process"/>
    <property type="evidence" value="ECO:0007669"/>
    <property type="project" value="UniProtKB-ARBA"/>
</dbReference>
<keyword evidence="3 5" id="KW-0808">Transferase</keyword>
<evidence type="ECO:0000256" key="6">
    <source>
        <dbReference type="RuleBase" id="RU362057"/>
    </source>
</evidence>
<keyword evidence="8" id="KW-1185">Reference proteome</keyword>
<proteinExistence type="inferred from homology"/>
<comment type="caution">
    <text evidence="7">The sequence shown here is derived from an EMBL/GenBank/DDBJ whole genome shotgun (WGS) entry which is preliminary data.</text>
</comment>
<dbReference type="EC" id="2.4.1.-" evidence="6"/>
<dbReference type="FunFam" id="3.40.50.2000:FF:000060">
    <property type="entry name" value="Glycosyltransferase"/>
    <property type="match status" value="1"/>
</dbReference>
<comment type="similarity">
    <text evidence="1 5">Belongs to the UDP-glycosyltransferase family.</text>
</comment>
<name>A0AAV6JKQ1_9ERIC</name>
<dbReference type="CDD" id="cd03784">
    <property type="entry name" value="GT1_Gtf-like"/>
    <property type="match status" value="1"/>
</dbReference>
<dbReference type="InterPro" id="IPR002213">
    <property type="entry name" value="UDP_glucos_trans"/>
</dbReference>
<dbReference type="Proteomes" id="UP000823749">
    <property type="component" value="Chromosome 7"/>
</dbReference>
<evidence type="ECO:0000256" key="4">
    <source>
        <dbReference type="ARBA" id="ARBA00023241"/>
    </source>
</evidence>
<evidence type="ECO:0000256" key="1">
    <source>
        <dbReference type="ARBA" id="ARBA00009995"/>
    </source>
</evidence>
<dbReference type="GO" id="GO:0009813">
    <property type="term" value="P:flavonoid biosynthetic process"/>
    <property type="evidence" value="ECO:0007669"/>
    <property type="project" value="UniProtKB-KW"/>
</dbReference>
<dbReference type="PANTHER" id="PTHR11926">
    <property type="entry name" value="GLUCOSYL/GLUCURONOSYL TRANSFERASES"/>
    <property type="match status" value="1"/>
</dbReference>
<evidence type="ECO:0000256" key="2">
    <source>
        <dbReference type="ARBA" id="ARBA00022676"/>
    </source>
</evidence>
<accession>A0AAV6JKQ1</accession>
<protein>
    <recommendedName>
        <fullName evidence="6">Glycosyltransferase</fullName>
        <ecNumber evidence="6">2.4.1.-</ecNumber>
    </recommendedName>
</protein>
<sequence length="572" mass="64370">MAKPHAVIVPHPAQGHMNPMLKLAKLLYLKGFYITFVNSEYNHNRLLRARGPSALDGLPGFKFAAVAEGLPAEVDGVETNVQEPYIHCDALLRETPLPFFKDFIDDLRSSTEVPPISCFVCDGNMTFPLKVAREIGVPCALFWTPSACGVLGYAYYRKLIERGLVPLKDESCLTNGYLNTVVDIPSMEGIRLWDLPHFVRTTDTEHIMFKFLMTEVEKAYNCSAIILNTIEELEHGVLDTLRTMFPPIYAIGPLNLVEKEQIPESSVLNSIGLNLWKEDLDCLAWLDKKEHNSVIYVNFGSVVRMSSRELVEFGWGLANSKQNFLWAIRPGLLGGESAVFPPEFEVEIKERGLLVGWTPQEKILRHPSVGGYLTHCGWNSVLESIVEGVPMICWPAWAEQYTNCWFLCKHWGLGMEITNVEKEEVERLVRELMVGENGKKIKAKAIEWKKIVEDAVTAPAGSSCVNFDNLINEQLGFRHEQITITAVKLRMLADDPTATKSWPSSIFKNDSNNSGLSSSSRNAQGGMGFGNFQSKKANVRLKYLYLADKVDIEDLTAEQRYLYASNEQFFKT</sequence>
<dbReference type="AlphaFoldDB" id="A0AAV6JKQ1"/>
<evidence type="ECO:0000313" key="8">
    <source>
        <dbReference type="Proteomes" id="UP000823749"/>
    </source>
</evidence>
<dbReference type="SUPFAM" id="SSF53756">
    <property type="entry name" value="UDP-Glycosyltransferase/glycogen phosphorylase"/>
    <property type="match status" value="1"/>
</dbReference>
<organism evidence="7 8">
    <name type="scientific">Rhododendron griersonianum</name>
    <dbReference type="NCBI Taxonomy" id="479676"/>
    <lineage>
        <taxon>Eukaryota</taxon>
        <taxon>Viridiplantae</taxon>
        <taxon>Streptophyta</taxon>
        <taxon>Embryophyta</taxon>
        <taxon>Tracheophyta</taxon>
        <taxon>Spermatophyta</taxon>
        <taxon>Magnoliopsida</taxon>
        <taxon>eudicotyledons</taxon>
        <taxon>Gunneridae</taxon>
        <taxon>Pentapetalae</taxon>
        <taxon>asterids</taxon>
        <taxon>Ericales</taxon>
        <taxon>Ericaceae</taxon>
        <taxon>Ericoideae</taxon>
        <taxon>Rhodoreae</taxon>
        <taxon>Rhododendron</taxon>
    </lineage>
</organism>
<dbReference type="EMBL" id="JACTNZ010000007">
    <property type="protein sequence ID" value="KAG5541771.1"/>
    <property type="molecule type" value="Genomic_DNA"/>
</dbReference>